<feature type="compositionally biased region" description="Basic and acidic residues" evidence="5">
    <location>
        <begin position="268"/>
        <end position="294"/>
    </location>
</feature>
<dbReference type="PROSITE" id="PS50082">
    <property type="entry name" value="WD_REPEATS_2"/>
    <property type="match status" value="2"/>
</dbReference>
<dbReference type="InterPro" id="IPR001680">
    <property type="entry name" value="WD40_rpt"/>
</dbReference>
<reference evidence="6 7" key="1">
    <citation type="journal article" date="2018" name="Cell">
        <title>The Chara Genome: Secondary Complexity and Implications for Plant Terrestrialization.</title>
        <authorList>
            <person name="Nishiyama T."/>
            <person name="Sakayama H."/>
            <person name="Vries J.D."/>
            <person name="Buschmann H."/>
            <person name="Saint-Marcoux D."/>
            <person name="Ullrich K.K."/>
            <person name="Haas F.B."/>
            <person name="Vanderstraeten L."/>
            <person name="Becker D."/>
            <person name="Lang D."/>
            <person name="Vosolsobe S."/>
            <person name="Rombauts S."/>
            <person name="Wilhelmsson P.K.I."/>
            <person name="Janitza P."/>
            <person name="Kern R."/>
            <person name="Heyl A."/>
            <person name="Rumpler F."/>
            <person name="Villalobos L.I.A.C."/>
            <person name="Clay J.M."/>
            <person name="Skokan R."/>
            <person name="Toyoda A."/>
            <person name="Suzuki Y."/>
            <person name="Kagoshima H."/>
            <person name="Schijlen E."/>
            <person name="Tajeshwar N."/>
            <person name="Catarino B."/>
            <person name="Hetherington A.J."/>
            <person name="Saltykova A."/>
            <person name="Bonnot C."/>
            <person name="Breuninger H."/>
            <person name="Symeonidi A."/>
            <person name="Radhakrishnan G.V."/>
            <person name="Van Nieuwerburgh F."/>
            <person name="Deforce D."/>
            <person name="Chang C."/>
            <person name="Karol K.G."/>
            <person name="Hedrich R."/>
            <person name="Ulvskov P."/>
            <person name="Glockner G."/>
            <person name="Delwiche C.F."/>
            <person name="Petrasek J."/>
            <person name="Van de Peer Y."/>
            <person name="Friml J."/>
            <person name="Beilby M."/>
            <person name="Dolan L."/>
            <person name="Kohara Y."/>
            <person name="Sugano S."/>
            <person name="Fujiyama A."/>
            <person name="Delaux P.-M."/>
            <person name="Quint M."/>
            <person name="TheiBen G."/>
            <person name="Hagemann M."/>
            <person name="Harholt J."/>
            <person name="Dunand C."/>
            <person name="Zachgo S."/>
            <person name="Langdale J."/>
            <person name="Maumus F."/>
            <person name="Straeten D.V.D."/>
            <person name="Gould S.B."/>
            <person name="Rensing S.A."/>
        </authorList>
    </citation>
    <scope>NUCLEOTIDE SEQUENCE [LARGE SCALE GENOMIC DNA]</scope>
    <source>
        <strain evidence="6 7">S276</strain>
    </source>
</reference>
<keyword evidence="1" id="KW-0690">Ribosome biogenesis</keyword>
<dbReference type="PROSITE" id="PS00678">
    <property type="entry name" value="WD_REPEATS_1"/>
    <property type="match status" value="2"/>
</dbReference>
<feature type="region of interest" description="Disordered" evidence="5">
    <location>
        <begin position="258"/>
        <end position="406"/>
    </location>
</feature>
<evidence type="ECO:0000313" key="6">
    <source>
        <dbReference type="EMBL" id="GBG69638.1"/>
    </source>
</evidence>
<keyword evidence="7" id="KW-1185">Reference proteome</keyword>
<proteinExistence type="predicted"/>
<evidence type="ECO:0000256" key="5">
    <source>
        <dbReference type="SAM" id="MobiDB-lite"/>
    </source>
</evidence>
<dbReference type="PROSITE" id="PS50294">
    <property type="entry name" value="WD_REPEATS_REGION"/>
    <property type="match status" value="1"/>
</dbReference>
<dbReference type="InterPro" id="IPR015943">
    <property type="entry name" value="WD40/YVTN_repeat-like_dom_sf"/>
</dbReference>
<dbReference type="InterPro" id="IPR019775">
    <property type="entry name" value="WD40_repeat_CS"/>
</dbReference>
<dbReference type="PRINTS" id="PR00320">
    <property type="entry name" value="GPROTEINBRPT"/>
</dbReference>
<sequence>MTHRAVFPSSFFPSIIRIFDVKHQKEMGCLVQHEGSVMSVELFGVGTHPTHLVSGGEDGWLCVWDAENWMHLKTLKGHKKAINDLTIHPSGRLALSVSKDRHLRMWNLLKGSCTLNLRLKSDTELIAFTPQKGNDYNLVSGNTITVYNAEDGLLITGSDDGVLRVWNSAEASCVATIPKAHSNRIRGVGLVGASGSLCAADGGLSMPFFVGSASSDGFIKLWDMRKLGGDAADEQEPVCKVQTNARLTCLTSTGSRHAGAKTVQLAGSEKEERPTAAGKLDEGQKLESEVRHDASVPIKSCGRSPDEGGESSEENTDDEEMEGTKRPSGTKQAGLKDEVKVHHRQGGRKKLHELGKAKGGAGLGIAKGGQIKKASKGSTTGLKGILKHSGKGSTKKAKRKHVKMAQ</sequence>
<feature type="repeat" description="WD" evidence="4">
    <location>
        <begin position="75"/>
        <end position="116"/>
    </location>
</feature>
<dbReference type="OrthoDB" id="308449at2759"/>
<dbReference type="Gene3D" id="2.130.10.10">
    <property type="entry name" value="YVTN repeat-like/Quinoprotein amine dehydrogenase"/>
    <property type="match status" value="1"/>
</dbReference>
<evidence type="ECO:0000256" key="1">
    <source>
        <dbReference type="ARBA" id="ARBA00022517"/>
    </source>
</evidence>
<evidence type="ECO:0000256" key="2">
    <source>
        <dbReference type="ARBA" id="ARBA00022574"/>
    </source>
</evidence>
<feature type="repeat" description="WD" evidence="4">
    <location>
        <begin position="147"/>
        <end position="176"/>
    </location>
</feature>
<dbReference type="SMART" id="SM00320">
    <property type="entry name" value="WD40"/>
    <property type="match status" value="4"/>
</dbReference>
<accession>A0A388KI07</accession>
<name>A0A388KI07_CHABU</name>
<keyword evidence="2 4" id="KW-0853">WD repeat</keyword>
<dbReference type="Pfam" id="PF00400">
    <property type="entry name" value="WD40"/>
    <property type="match status" value="3"/>
</dbReference>
<keyword evidence="3" id="KW-0677">Repeat</keyword>
<evidence type="ECO:0000313" key="7">
    <source>
        <dbReference type="Proteomes" id="UP000265515"/>
    </source>
</evidence>
<dbReference type="EMBL" id="BFEA01000118">
    <property type="protein sequence ID" value="GBG69638.1"/>
    <property type="molecule type" value="Genomic_DNA"/>
</dbReference>
<comment type="caution">
    <text evidence="6">The sequence shown here is derived from an EMBL/GenBank/DDBJ whole genome shotgun (WGS) entry which is preliminary data.</text>
</comment>
<feature type="compositionally biased region" description="Acidic residues" evidence="5">
    <location>
        <begin position="307"/>
        <end position="321"/>
    </location>
</feature>
<dbReference type="PANTHER" id="PTHR44675">
    <property type="entry name" value="PAK1 INTERACTING PROTEIN 1"/>
    <property type="match status" value="1"/>
</dbReference>
<dbReference type="STRING" id="69332.A0A388KI07"/>
<dbReference type="Proteomes" id="UP000265515">
    <property type="component" value="Unassembled WGS sequence"/>
</dbReference>
<evidence type="ECO:0000256" key="4">
    <source>
        <dbReference type="PROSITE-ProRule" id="PRU00221"/>
    </source>
</evidence>
<feature type="compositionally biased region" description="Basic residues" evidence="5">
    <location>
        <begin position="385"/>
        <end position="406"/>
    </location>
</feature>
<dbReference type="AlphaFoldDB" id="A0A388KI07"/>
<feature type="compositionally biased region" description="Basic residues" evidence="5">
    <location>
        <begin position="341"/>
        <end position="351"/>
    </location>
</feature>
<dbReference type="InterPro" id="IPR036322">
    <property type="entry name" value="WD40_repeat_dom_sf"/>
</dbReference>
<dbReference type="PANTHER" id="PTHR44675:SF1">
    <property type="entry name" value="P21-ACTIVATED PROTEIN KINASE-INTERACTING PROTEIN 1"/>
    <property type="match status" value="1"/>
</dbReference>
<dbReference type="Gramene" id="GBG69638">
    <property type="protein sequence ID" value="GBG69638"/>
    <property type="gene ID" value="CBR_g4467"/>
</dbReference>
<evidence type="ECO:0000256" key="3">
    <source>
        <dbReference type="ARBA" id="ARBA00022737"/>
    </source>
</evidence>
<feature type="compositionally biased region" description="Gly residues" evidence="5">
    <location>
        <begin position="357"/>
        <end position="367"/>
    </location>
</feature>
<dbReference type="GO" id="GO:0042254">
    <property type="term" value="P:ribosome biogenesis"/>
    <property type="evidence" value="ECO:0007669"/>
    <property type="project" value="UniProtKB-KW"/>
</dbReference>
<organism evidence="6 7">
    <name type="scientific">Chara braunii</name>
    <name type="common">Braun's stonewort</name>
    <dbReference type="NCBI Taxonomy" id="69332"/>
    <lineage>
        <taxon>Eukaryota</taxon>
        <taxon>Viridiplantae</taxon>
        <taxon>Streptophyta</taxon>
        <taxon>Charophyceae</taxon>
        <taxon>Charales</taxon>
        <taxon>Characeae</taxon>
        <taxon>Chara</taxon>
    </lineage>
</organism>
<dbReference type="InterPro" id="IPR020472">
    <property type="entry name" value="WD40_PAC1"/>
</dbReference>
<dbReference type="SUPFAM" id="SSF50978">
    <property type="entry name" value="WD40 repeat-like"/>
    <property type="match status" value="1"/>
</dbReference>
<protein>
    <submittedName>
        <fullName evidence="6">Uncharacterized protein</fullName>
    </submittedName>
</protein>
<dbReference type="InterPro" id="IPR051959">
    <property type="entry name" value="PAK1-Kinase_Regulator"/>
</dbReference>
<gene>
    <name evidence="6" type="ORF">CBR_g4467</name>
</gene>